<dbReference type="OrthoDB" id="1334205at2759"/>
<dbReference type="Gene3D" id="2.60.40.1180">
    <property type="entry name" value="Golgi alpha-mannosidase II"/>
    <property type="match status" value="2"/>
</dbReference>
<keyword evidence="4 10" id="KW-0472">Membrane</keyword>
<dbReference type="Gene3D" id="4.10.110.10">
    <property type="entry name" value="Spasmolytic Protein, domain 1"/>
    <property type="match status" value="1"/>
</dbReference>
<dbReference type="Pfam" id="PF01055">
    <property type="entry name" value="Glyco_hydro_31_2nd"/>
    <property type="match status" value="1"/>
</dbReference>
<dbReference type="Gene3D" id="3.20.20.80">
    <property type="entry name" value="Glycosidases"/>
    <property type="match status" value="1"/>
</dbReference>
<evidence type="ECO:0000256" key="3">
    <source>
        <dbReference type="ARBA" id="ARBA00022801"/>
    </source>
</evidence>
<evidence type="ECO:0000256" key="5">
    <source>
        <dbReference type="ARBA" id="ARBA00023157"/>
    </source>
</evidence>
<evidence type="ECO:0000259" key="11">
    <source>
        <dbReference type="PROSITE" id="PS51448"/>
    </source>
</evidence>
<dbReference type="InterPro" id="IPR048395">
    <property type="entry name" value="Glyco_hydro_31_C"/>
</dbReference>
<dbReference type="InterPro" id="IPR044913">
    <property type="entry name" value="P_trefoil_dom_sf"/>
</dbReference>
<feature type="disulfide bond" evidence="8">
    <location>
        <begin position="115"/>
        <end position="132"/>
    </location>
</feature>
<comment type="similarity">
    <text evidence="2 9">Belongs to the glycosyl hydrolase 31 family.</text>
</comment>
<dbReference type="GO" id="GO:0030246">
    <property type="term" value="F:carbohydrate binding"/>
    <property type="evidence" value="ECO:0007669"/>
    <property type="project" value="InterPro"/>
</dbReference>
<evidence type="ECO:0000256" key="6">
    <source>
        <dbReference type="ARBA" id="ARBA00023180"/>
    </source>
</evidence>
<comment type="subcellular location">
    <subcellularLocation>
        <location evidence="1">Membrane</location>
    </subcellularLocation>
</comment>
<dbReference type="SUPFAM" id="SSF51445">
    <property type="entry name" value="(Trans)glycosidases"/>
    <property type="match status" value="1"/>
</dbReference>
<gene>
    <name evidence="13" type="primary">LOC117650592</name>
</gene>
<dbReference type="SMART" id="SM00018">
    <property type="entry name" value="PD"/>
    <property type="match status" value="1"/>
</dbReference>
<sequence>MGVPRRTMVKVPHSHPEVVVMLPNPPYDQRISSARVWSGIWSITKHVLLFCLGMIVGALFLTSNDVQKRCLESMVAVGFSSHRAREICYKNPTVSHSGVLTRFDCMPRNANAQDCRRRGCNWDESVQNVPYCFYPDNYGSYSNENVTNINGRTTATMRKKLKSPYPEDVDLLQFEACAETESRLHIKITDAKKDRFEPFYPVVPQVDCKSSKNNQYQVKISEGKMGFKVLRSSSGKVIFDSEDIGALIYANQFLQLNARFPAGSLLYGIGERQSTMNIETSAFQSFTLWNRDAAPTDKINLYGSHPFILIRDQYDQNNSKWHGLFLLNSNAMDIITQPGPAISFRIIGGIMDFYWFMGDTPSKVTEQYLEVIGHPHMPPYWALGFHLCRFGYGSLDNTILVWNRTRAAGIPFDVQWNDLDYMDNNNDFTISPKFSKLSEFVEMLHSIGMHYIPLIDPGVSAGEKKGAYEPYDYGLELGIFVADEKNKPFVGKVWNGISTVWPDFTNPKTVDYWRVMLEKLHSQVPFDGAWIDMNEPSNFYSGTRKGCPKNSLNYPPYVPNVLGGQLFSKTICPSAKHYRGNHYDLHNMYGISEAIITSFALVEIRNEKRPVTISRATFPGHGHYAAHWTGDVFSTWNDLKLSVAQTLNFNMFGIPFVGADICGFNGNTTVELCARWSQLGAFYPFSRNHNSDDTKEQDPVILGPTVVTAAKNALEIRYSLLPYLYYLFYDSHVNGKTVARPLFYEFPEDENTHLLETEFMWGSCLLIIPVLEEGKTTVEGYFPIGTWYDLNSNKTLIAKSALKKTMNAPLDLIPLFVRGGCILPTQAAKATTTESRKTPLTVRVYLDANGRGQGSAYFDDGDYVYSIDEGKYSLVNFAVKNKVLVGTVAKSGFAQIPTLETVLIHGECASVTKLEVNGKTWNNFTHNKSSCILTTIISANVLEGIKITWQTS</sequence>
<dbReference type="RefSeq" id="XP_034250014.1">
    <property type="nucleotide sequence ID" value="XM_034394123.1"/>
</dbReference>
<keyword evidence="12" id="KW-1185">Reference proteome</keyword>
<dbReference type="InterPro" id="IPR011013">
    <property type="entry name" value="Gal_mutarotase_sf_dom"/>
</dbReference>
<evidence type="ECO:0000313" key="13">
    <source>
        <dbReference type="RefSeq" id="XP_034250014.1"/>
    </source>
</evidence>
<dbReference type="FunFam" id="2.60.40.1180:FF:000001">
    <property type="entry name" value="Maltase-glucoamylase, intestinal"/>
    <property type="match status" value="1"/>
</dbReference>
<name>A0A6P8ZY44_THRPL</name>
<feature type="transmembrane region" description="Helical" evidence="10">
    <location>
        <begin position="40"/>
        <end position="61"/>
    </location>
</feature>
<keyword evidence="6" id="KW-0325">Glycoprotein</keyword>
<keyword evidence="7 9" id="KW-0326">Glycosidase</keyword>
<organism evidence="13">
    <name type="scientific">Thrips palmi</name>
    <name type="common">Melon thrips</name>
    <dbReference type="NCBI Taxonomy" id="161013"/>
    <lineage>
        <taxon>Eukaryota</taxon>
        <taxon>Metazoa</taxon>
        <taxon>Ecdysozoa</taxon>
        <taxon>Arthropoda</taxon>
        <taxon>Hexapoda</taxon>
        <taxon>Insecta</taxon>
        <taxon>Pterygota</taxon>
        <taxon>Neoptera</taxon>
        <taxon>Paraneoptera</taxon>
        <taxon>Thysanoptera</taxon>
        <taxon>Terebrantia</taxon>
        <taxon>Thripoidea</taxon>
        <taxon>Thripidae</taxon>
        <taxon>Thrips</taxon>
    </lineage>
</organism>
<proteinExistence type="inferred from homology"/>
<dbReference type="Proteomes" id="UP000515158">
    <property type="component" value="Unplaced"/>
</dbReference>
<dbReference type="PROSITE" id="PS51448">
    <property type="entry name" value="P_TREFOIL_2"/>
    <property type="match status" value="1"/>
</dbReference>
<feature type="disulfide bond" evidence="8">
    <location>
        <begin position="105"/>
        <end position="120"/>
    </location>
</feature>
<dbReference type="InterPro" id="IPR000519">
    <property type="entry name" value="P_trefoil_dom"/>
</dbReference>
<dbReference type="Pfam" id="PF21365">
    <property type="entry name" value="Glyco_hydro_31_3rd"/>
    <property type="match status" value="1"/>
</dbReference>
<comment type="caution">
    <text evidence="8">Lacks conserved residue(s) required for the propagation of feature annotation.</text>
</comment>
<keyword evidence="3 9" id="KW-0378">Hydrolase</keyword>
<dbReference type="AlphaFoldDB" id="A0A6P8ZY44"/>
<dbReference type="PROSITE" id="PS00707">
    <property type="entry name" value="GLYCOSYL_HYDROL_F31_2"/>
    <property type="match status" value="1"/>
</dbReference>
<protein>
    <submittedName>
        <fullName evidence="13">Lysosomal alpha-glucosidase-like</fullName>
    </submittedName>
</protein>
<evidence type="ECO:0000256" key="9">
    <source>
        <dbReference type="RuleBase" id="RU361185"/>
    </source>
</evidence>
<evidence type="ECO:0000256" key="7">
    <source>
        <dbReference type="ARBA" id="ARBA00023295"/>
    </source>
</evidence>
<dbReference type="InterPro" id="IPR017853">
    <property type="entry name" value="GH"/>
</dbReference>
<evidence type="ECO:0000256" key="2">
    <source>
        <dbReference type="ARBA" id="ARBA00007806"/>
    </source>
</evidence>
<dbReference type="SUPFAM" id="SSF51011">
    <property type="entry name" value="Glycosyl hydrolase domain"/>
    <property type="match status" value="1"/>
</dbReference>
<evidence type="ECO:0000256" key="4">
    <source>
        <dbReference type="ARBA" id="ARBA00023136"/>
    </source>
</evidence>
<dbReference type="KEGG" id="tpal:117650592"/>
<evidence type="ECO:0000256" key="1">
    <source>
        <dbReference type="ARBA" id="ARBA00004370"/>
    </source>
</evidence>
<dbReference type="InterPro" id="IPR030459">
    <property type="entry name" value="Glyco_hydro_31_CS"/>
</dbReference>
<accession>A0A6P8ZY44</accession>
<dbReference type="GO" id="GO:0004558">
    <property type="term" value="F:alpha-1,4-glucosidase activity"/>
    <property type="evidence" value="ECO:0007669"/>
    <property type="project" value="TreeGrafter"/>
</dbReference>
<dbReference type="SUPFAM" id="SSF74650">
    <property type="entry name" value="Galactose mutarotase-like"/>
    <property type="match status" value="1"/>
</dbReference>
<dbReference type="Gene3D" id="2.60.40.1760">
    <property type="entry name" value="glycosyl hydrolase (family 31)"/>
    <property type="match status" value="1"/>
</dbReference>
<dbReference type="CDD" id="cd06602">
    <property type="entry name" value="GH31_MGAM_SI_GAA"/>
    <property type="match status" value="1"/>
</dbReference>
<keyword evidence="10" id="KW-1133">Transmembrane helix</keyword>
<evidence type="ECO:0000256" key="10">
    <source>
        <dbReference type="SAM" id="Phobius"/>
    </source>
</evidence>
<dbReference type="GO" id="GO:0016020">
    <property type="term" value="C:membrane"/>
    <property type="evidence" value="ECO:0007669"/>
    <property type="project" value="UniProtKB-SubCell"/>
</dbReference>
<dbReference type="PANTHER" id="PTHR22762:SF131">
    <property type="entry name" value="GLYCOSIDE HYDROLASE FAMILY 31 N-TERMINAL DOMAIN-CONTAINING PROTEIN"/>
    <property type="match status" value="1"/>
</dbReference>
<reference evidence="13" key="1">
    <citation type="submission" date="2025-08" db="UniProtKB">
        <authorList>
            <consortium name="RefSeq"/>
        </authorList>
    </citation>
    <scope>IDENTIFICATION</scope>
    <source>
        <tissue evidence="13">Total insect</tissue>
    </source>
</reference>
<dbReference type="GO" id="GO:0005975">
    <property type="term" value="P:carbohydrate metabolic process"/>
    <property type="evidence" value="ECO:0007669"/>
    <property type="project" value="InterPro"/>
</dbReference>
<dbReference type="InParanoid" id="A0A6P8ZY44"/>
<dbReference type="InterPro" id="IPR013780">
    <property type="entry name" value="Glyco_hydro_b"/>
</dbReference>
<evidence type="ECO:0000256" key="8">
    <source>
        <dbReference type="PROSITE-ProRule" id="PRU00779"/>
    </source>
</evidence>
<dbReference type="Pfam" id="PF00088">
    <property type="entry name" value="Trefoil"/>
    <property type="match status" value="1"/>
</dbReference>
<dbReference type="GeneID" id="117650592"/>
<dbReference type="CDD" id="cd00111">
    <property type="entry name" value="Trefoil"/>
    <property type="match status" value="1"/>
</dbReference>
<keyword evidence="10" id="KW-0812">Transmembrane</keyword>
<dbReference type="CDD" id="cd14752">
    <property type="entry name" value="GH31_N"/>
    <property type="match status" value="1"/>
</dbReference>
<dbReference type="PANTHER" id="PTHR22762">
    <property type="entry name" value="ALPHA-GLUCOSIDASE"/>
    <property type="match status" value="1"/>
</dbReference>
<dbReference type="InterPro" id="IPR000322">
    <property type="entry name" value="Glyco_hydro_31_TIM"/>
</dbReference>
<dbReference type="InterPro" id="IPR025887">
    <property type="entry name" value="Glyco_hydro_31_N_dom"/>
</dbReference>
<feature type="domain" description="P-type" evidence="11">
    <location>
        <begin position="92"/>
        <end position="136"/>
    </location>
</feature>
<keyword evidence="5 8" id="KW-1015">Disulfide bond</keyword>
<dbReference type="Pfam" id="PF13802">
    <property type="entry name" value="Gal_mutarotas_2"/>
    <property type="match status" value="1"/>
</dbReference>
<evidence type="ECO:0000313" key="12">
    <source>
        <dbReference type="Proteomes" id="UP000515158"/>
    </source>
</evidence>